<dbReference type="Proteomes" id="UP000297452">
    <property type="component" value="Unassembled WGS sequence"/>
</dbReference>
<dbReference type="EMBL" id="PQXJ01000173">
    <property type="protein sequence ID" value="TGO58864.1"/>
    <property type="molecule type" value="Genomic_DNA"/>
</dbReference>
<protein>
    <submittedName>
        <fullName evidence="1">Uncharacterized protein</fullName>
    </submittedName>
</protein>
<organism evidence="1 2">
    <name type="scientific">Botryotinia narcissicola</name>
    <dbReference type="NCBI Taxonomy" id="278944"/>
    <lineage>
        <taxon>Eukaryota</taxon>
        <taxon>Fungi</taxon>
        <taxon>Dikarya</taxon>
        <taxon>Ascomycota</taxon>
        <taxon>Pezizomycotina</taxon>
        <taxon>Leotiomycetes</taxon>
        <taxon>Helotiales</taxon>
        <taxon>Sclerotiniaceae</taxon>
        <taxon>Botryotinia</taxon>
    </lineage>
</organism>
<evidence type="ECO:0000313" key="1">
    <source>
        <dbReference type="EMBL" id="TGO58864.1"/>
    </source>
</evidence>
<proteinExistence type="predicted"/>
<comment type="caution">
    <text evidence="1">The sequence shown here is derived from an EMBL/GenBank/DDBJ whole genome shotgun (WGS) entry which is preliminary data.</text>
</comment>
<evidence type="ECO:0000313" key="2">
    <source>
        <dbReference type="Proteomes" id="UP000297452"/>
    </source>
</evidence>
<sequence length="201" mass="23225">MSSKSLFVVYYVSTKIHLYHYHEPMLTSVRSFEHSISIKSSSSRFSAPGTGLLDHVLLCQSLDGIEKRALLQHQLARSSTTVRLRKHIRTIRHAEYPQYASRLESSSVSDQTNAPNFLMVVTGIIESHTSKTPVSLLRTCTQTDREAGRGIDRDHRRRMILLMLFRIVLTKETTRQVHIMTVEKRGVQRQQPQRLFEDYKT</sequence>
<gene>
    <name evidence="1" type="ORF">BOTNAR_0173g00190</name>
</gene>
<accession>A0A4Z1IDZ6</accession>
<reference evidence="1 2" key="1">
    <citation type="submission" date="2017-12" db="EMBL/GenBank/DDBJ databases">
        <title>Comparative genomics of Botrytis spp.</title>
        <authorList>
            <person name="Valero-Jimenez C.A."/>
            <person name="Tapia P."/>
            <person name="Veloso J."/>
            <person name="Silva-Moreno E."/>
            <person name="Staats M."/>
            <person name="Valdes J.H."/>
            <person name="Van Kan J.A.L."/>
        </authorList>
    </citation>
    <scope>NUCLEOTIDE SEQUENCE [LARGE SCALE GENOMIC DNA]</scope>
    <source>
        <strain evidence="1 2">MUCL2120</strain>
    </source>
</reference>
<keyword evidence="2" id="KW-1185">Reference proteome</keyword>
<dbReference type="OrthoDB" id="3546021at2759"/>
<name>A0A4Z1IDZ6_9HELO</name>
<dbReference type="AlphaFoldDB" id="A0A4Z1IDZ6"/>